<accession>F1Z8E7</accession>
<dbReference type="Gene3D" id="2.30.110.10">
    <property type="entry name" value="Electron Transport, Fmn-binding Protein, Chain A"/>
    <property type="match status" value="1"/>
</dbReference>
<evidence type="ECO:0000313" key="5">
    <source>
        <dbReference type="EMBL" id="EGD59078.1"/>
    </source>
</evidence>
<sequence length="189" mass="20859">MEEFQLAPFPLDKAFTLIEPGPVVLLTTHDGRRNNIMTITWTMVLDFAASFAITTGPWNHSFAALTQTRECVLSIPTVDMIDTAVGIGTCSGSDIDKFTRFGLTAIKGRHIRAPLIRECLANIECRLVDTIDRHSILVLEGVAAWIDPARTERRMIHAVGDGTFIADGECIDRKTMMRSKLPPSVLPPP</sequence>
<dbReference type="Proteomes" id="UP000004728">
    <property type="component" value="Unassembled WGS sequence"/>
</dbReference>
<dbReference type="GO" id="GO:0016646">
    <property type="term" value="F:oxidoreductase activity, acting on the CH-NH group of donors, NAD or NADP as acceptor"/>
    <property type="evidence" value="ECO:0007669"/>
    <property type="project" value="UniProtKB-ARBA"/>
</dbReference>
<dbReference type="InParanoid" id="F1Z8E7"/>
<dbReference type="FunCoup" id="F1Z8E7">
    <property type="interactions" value="63"/>
</dbReference>
<name>F1Z8E7_9SPHN</name>
<evidence type="ECO:0000256" key="2">
    <source>
        <dbReference type="ARBA" id="ARBA00022630"/>
    </source>
</evidence>
<dbReference type="InterPro" id="IPR012349">
    <property type="entry name" value="Split_barrel_FMN-bd"/>
</dbReference>
<protein>
    <submittedName>
        <fullName evidence="5">Flavin reductase domain-containing protein</fullName>
    </submittedName>
</protein>
<dbReference type="RefSeq" id="WP_008065624.1">
    <property type="nucleotide sequence ID" value="NZ_AQWK01000001.1"/>
</dbReference>
<dbReference type="STRING" id="983920.Y88_1140"/>
<dbReference type="PANTHER" id="PTHR43567:SF1">
    <property type="entry name" value="FLAVOREDOXIN"/>
    <property type="match status" value="1"/>
</dbReference>
<dbReference type="InterPro" id="IPR002563">
    <property type="entry name" value="Flavin_Rdtase-like_dom"/>
</dbReference>
<dbReference type="Pfam" id="PF01613">
    <property type="entry name" value="Flavin_Reduct"/>
    <property type="match status" value="1"/>
</dbReference>
<keyword evidence="2" id="KW-0285">Flavoprotein</keyword>
<dbReference type="AlphaFoldDB" id="F1Z8E7"/>
<dbReference type="SUPFAM" id="SSF50475">
    <property type="entry name" value="FMN-binding split barrel"/>
    <property type="match status" value="1"/>
</dbReference>
<evidence type="ECO:0000313" key="6">
    <source>
        <dbReference type="Proteomes" id="UP000004728"/>
    </source>
</evidence>
<dbReference type="EMBL" id="AEWJ01000037">
    <property type="protein sequence ID" value="EGD59078.1"/>
    <property type="molecule type" value="Genomic_DNA"/>
</dbReference>
<reference evidence="5 6" key="1">
    <citation type="journal article" date="2012" name="J. Bacteriol.">
        <title>Draft Genome Sequence of Novosphingobium nitrogenifigens Y88T.</title>
        <authorList>
            <person name="Strabala T.J."/>
            <person name="Macdonald L."/>
            <person name="Liu V."/>
            <person name="Smit A.M."/>
        </authorList>
    </citation>
    <scope>NUCLEOTIDE SEQUENCE [LARGE SCALE GENOMIC DNA]</scope>
    <source>
        <strain evidence="5 6">DSM 19370</strain>
    </source>
</reference>
<dbReference type="SMART" id="SM00903">
    <property type="entry name" value="Flavin_Reduct"/>
    <property type="match status" value="1"/>
</dbReference>
<dbReference type="OrthoDB" id="9792436at2"/>
<evidence type="ECO:0000259" key="4">
    <source>
        <dbReference type="SMART" id="SM00903"/>
    </source>
</evidence>
<keyword evidence="6" id="KW-1185">Reference proteome</keyword>
<organism evidence="5 6">
    <name type="scientific">Novosphingobium nitrogenifigens DSM 19370</name>
    <dbReference type="NCBI Taxonomy" id="983920"/>
    <lineage>
        <taxon>Bacteria</taxon>
        <taxon>Pseudomonadati</taxon>
        <taxon>Pseudomonadota</taxon>
        <taxon>Alphaproteobacteria</taxon>
        <taxon>Sphingomonadales</taxon>
        <taxon>Sphingomonadaceae</taxon>
        <taxon>Novosphingobium</taxon>
    </lineage>
</organism>
<comment type="caution">
    <text evidence="5">The sequence shown here is derived from an EMBL/GenBank/DDBJ whole genome shotgun (WGS) entry which is preliminary data.</text>
</comment>
<dbReference type="HOGENOM" id="CLU_059021_5_0_5"/>
<dbReference type="PANTHER" id="PTHR43567">
    <property type="entry name" value="FLAVOREDOXIN-RELATED-RELATED"/>
    <property type="match status" value="1"/>
</dbReference>
<dbReference type="InterPro" id="IPR052174">
    <property type="entry name" value="Flavoredoxin"/>
</dbReference>
<evidence type="ECO:0000256" key="3">
    <source>
        <dbReference type="ARBA" id="ARBA00038054"/>
    </source>
</evidence>
<comment type="similarity">
    <text evidence="3">Belongs to the flavoredoxin family.</text>
</comment>
<comment type="cofactor">
    <cofactor evidence="1">
        <name>FMN</name>
        <dbReference type="ChEBI" id="CHEBI:58210"/>
    </cofactor>
</comment>
<dbReference type="eggNOG" id="COG1853">
    <property type="taxonomic scope" value="Bacteria"/>
</dbReference>
<proteinExistence type="inferred from homology"/>
<feature type="domain" description="Flavin reductase like" evidence="4">
    <location>
        <begin position="17"/>
        <end position="158"/>
    </location>
</feature>
<gene>
    <name evidence="5" type="ORF">Y88_1140</name>
</gene>
<dbReference type="GO" id="GO:0010181">
    <property type="term" value="F:FMN binding"/>
    <property type="evidence" value="ECO:0007669"/>
    <property type="project" value="InterPro"/>
</dbReference>
<evidence type="ECO:0000256" key="1">
    <source>
        <dbReference type="ARBA" id="ARBA00001917"/>
    </source>
</evidence>